<proteinExistence type="predicted"/>
<name>A0A1H9CEC3_9BACT</name>
<dbReference type="Gene3D" id="2.40.10.10">
    <property type="entry name" value="Trypsin-like serine proteases"/>
    <property type="match status" value="2"/>
</dbReference>
<accession>A0A1H9CEC3</accession>
<dbReference type="SUPFAM" id="SSF49464">
    <property type="entry name" value="Carboxypeptidase regulatory domain-like"/>
    <property type="match status" value="1"/>
</dbReference>
<dbReference type="InterPro" id="IPR009003">
    <property type="entry name" value="Peptidase_S1_PA"/>
</dbReference>
<dbReference type="SUPFAM" id="SSF63446">
    <property type="entry name" value="Type I dockerin domain"/>
    <property type="match status" value="1"/>
</dbReference>
<organism evidence="2 3">
    <name type="scientific">Neolewinella agarilytica</name>
    <dbReference type="NCBI Taxonomy" id="478744"/>
    <lineage>
        <taxon>Bacteria</taxon>
        <taxon>Pseudomonadati</taxon>
        <taxon>Bacteroidota</taxon>
        <taxon>Saprospiria</taxon>
        <taxon>Saprospirales</taxon>
        <taxon>Lewinellaceae</taxon>
        <taxon>Neolewinella</taxon>
    </lineage>
</organism>
<dbReference type="AlphaFoldDB" id="A0A1H9CEC3"/>
<dbReference type="InterPro" id="IPR008969">
    <property type="entry name" value="CarboxyPept-like_regulatory"/>
</dbReference>
<dbReference type="CDD" id="cd14256">
    <property type="entry name" value="Dockerin_I"/>
    <property type="match status" value="1"/>
</dbReference>
<protein>
    <recommendedName>
        <fullName evidence="4">Dockerin domain-containing protein</fullName>
    </recommendedName>
</protein>
<dbReference type="PANTHER" id="PTHR36234:SF5">
    <property type="entry name" value="LYSYL ENDOPEPTIDASE"/>
    <property type="match status" value="1"/>
</dbReference>
<dbReference type="Gene3D" id="1.10.1330.10">
    <property type="entry name" value="Dockerin domain"/>
    <property type="match status" value="1"/>
</dbReference>
<dbReference type="GO" id="GO:0000272">
    <property type="term" value="P:polysaccharide catabolic process"/>
    <property type="evidence" value="ECO:0007669"/>
    <property type="project" value="InterPro"/>
</dbReference>
<reference evidence="3" key="1">
    <citation type="submission" date="2016-10" db="EMBL/GenBank/DDBJ databases">
        <authorList>
            <person name="Varghese N."/>
            <person name="Submissions S."/>
        </authorList>
    </citation>
    <scope>NUCLEOTIDE SEQUENCE [LARGE SCALE GENOMIC DNA]</scope>
    <source>
        <strain evidence="3">DSM 24740</strain>
    </source>
</reference>
<evidence type="ECO:0000313" key="3">
    <source>
        <dbReference type="Proteomes" id="UP000199021"/>
    </source>
</evidence>
<feature type="signal peptide" evidence="1">
    <location>
        <begin position="1"/>
        <end position="22"/>
    </location>
</feature>
<dbReference type="InterPro" id="IPR036439">
    <property type="entry name" value="Dockerin_dom_sf"/>
</dbReference>
<evidence type="ECO:0008006" key="4">
    <source>
        <dbReference type="Google" id="ProtNLM"/>
    </source>
</evidence>
<dbReference type="InParanoid" id="A0A1H9CEC3"/>
<feature type="chain" id="PRO_5011599900" description="Dockerin domain-containing protein" evidence="1">
    <location>
        <begin position="23"/>
        <end position="615"/>
    </location>
</feature>
<dbReference type="Proteomes" id="UP000199021">
    <property type="component" value="Unassembled WGS sequence"/>
</dbReference>
<sequence length="615" mass="66260">MYPKNKLYLTLLSWLAVAVLCGQPQGLSLPAPDLDLLARQDENFNNPRFSAPIPLDIAPVPTGVGTPGNFTNTEGNIYQWSQTFTVPKAHGLGLFIDELDLPEGGSLSLSNRLEAKTFTQSDASSKNRLFTGFLSGNEVTLTYRGPLPESTPFHVWRIDHVYRPDLWADDSTKEFGESNACQVNANCSAGDGWENEKSGAARINVIVAEGVGTCSGNLINNTAQDGRPYLLTGFHCMDGFTPLYDLWSADFEYISTDCDNPATEPEPVSYLGMEFRAGLQATDFMLLEIVDVDFATEDHYFAGWDRAEGRVDGTIRHFHHPRGDIQKIGVSGPGGMDILTTRINWNSGVVTPPSHHFRMDYEIGSFQVGSSGSAFFDDNRRIRGHLNGGNASCTSGTEAFVGRFNLSWDTGLGDTAQLAPWLDPLGTNPMTMDGASLVSKRFVSGQVVNGLNGQPVSGARITYAWPGGSETYTTGADGRYRGERPATEPAFAISGVFREDGPLDEAVDVGDLITIRRAILGLGDLSIEGSVAADANNSGTIRVSDITLITRVILGVSDWNDRPNWLVIPVGFPLDPIPRDIGSAVGIALENAGVYDLPVDFYVLKTGDANGSGGG</sequence>
<dbReference type="STRING" id="478744.SAMN05444359_104152"/>
<dbReference type="SUPFAM" id="SSF50494">
    <property type="entry name" value="Trypsin-like serine proteases"/>
    <property type="match status" value="1"/>
</dbReference>
<keyword evidence="3" id="KW-1185">Reference proteome</keyword>
<keyword evidence="1" id="KW-0732">Signal</keyword>
<dbReference type="PANTHER" id="PTHR36234">
    <property type="entry name" value="LYSYL ENDOPEPTIDASE"/>
    <property type="match status" value="1"/>
</dbReference>
<dbReference type="OrthoDB" id="9342482at2"/>
<gene>
    <name evidence="2" type="ORF">SAMN05444359_104152</name>
</gene>
<dbReference type="InterPro" id="IPR043504">
    <property type="entry name" value="Peptidase_S1_PA_chymotrypsin"/>
</dbReference>
<dbReference type="EMBL" id="FOFB01000004">
    <property type="protein sequence ID" value="SEP99008.1"/>
    <property type="molecule type" value="Genomic_DNA"/>
</dbReference>
<dbReference type="RefSeq" id="WP_139211774.1">
    <property type="nucleotide sequence ID" value="NZ_FOFB01000004.1"/>
</dbReference>
<evidence type="ECO:0000313" key="2">
    <source>
        <dbReference type="EMBL" id="SEP99008.1"/>
    </source>
</evidence>
<evidence type="ECO:0000256" key="1">
    <source>
        <dbReference type="SAM" id="SignalP"/>
    </source>
</evidence>